<evidence type="ECO:0000313" key="8">
    <source>
        <dbReference type="Proteomes" id="UP000694871"/>
    </source>
</evidence>
<dbReference type="Pfam" id="PF00291">
    <property type="entry name" value="PALP"/>
    <property type="match status" value="1"/>
</dbReference>
<accession>A0ABM1JMH7</accession>
<comment type="similarity">
    <text evidence="2">Belongs to the threonine synthase family.</text>
</comment>
<protein>
    <recommendedName>
        <fullName evidence="3">Threonine synthase-like 2</fullName>
    </recommendedName>
</protein>
<evidence type="ECO:0000256" key="1">
    <source>
        <dbReference type="ARBA" id="ARBA00001933"/>
    </source>
</evidence>
<dbReference type="NCBIfam" id="TIGR00260">
    <property type="entry name" value="thrC"/>
    <property type="match status" value="1"/>
</dbReference>
<evidence type="ECO:0000313" key="9">
    <source>
        <dbReference type="RefSeq" id="XP_015262664.1"/>
    </source>
</evidence>
<dbReference type="RefSeq" id="XP_015262664.1">
    <property type="nucleotide sequence ID" value="XM_015407178.1"/>
</dbReference>
<evidence type="ECO:0000256" key="4">
    <source>
        <dbReference type="ARBA" id="ARBA00022898"/>
    </source>
</evidence>
<dbReference type="InterPro" id="IPR001926">
    <property type="entry name" value="TrpB-like_PALP"/>
</dbReference>
<evidence type="ECO:0000259" key="6">
    <source>
        <dbReference type="Pfam" id="PF00291"/>
    </source>
</evidence>
<sequence length="479" mass="53523">MRYVSTRGAAGSLDFEGALFSGYAVDGGLLMPEMIPALDYVTLQKWSTFSYPELVKRLCSIFISAELIPKPDLNDLIDRAFSRFRHKDVVPLSRLKNGLNVLELWHGVTFAFKDLSLSCTGQFLQYFLKKRKKHVTILVGTSGDTGSSAIESVRGERNVDIFVLLPQGLCSQVQELQMTTVIEENVHVFLADGNSDEIDEPIKELFADEGFARRHNLMSLNSINWSRILVQIAHHFYAYFQCAPSLDAAPLPVLEMVVPTGGGGNLTAGFIAKKMGLPIELVAVVNSNDVVHRTVRHGDFSVSGSRRSTLASAMDIQEPYNMERIFWLLSGSDSSLVKSLIEEFYTTKKVKLPDKLQTALSGALKTSSFSDEEILQAMKDCWEENQYLLCPHSAVAVGYHYKHPSHHPSRPRCCLAPASPVKFKDAVLKAHLTPEDSPEISALKEMETRSRSLSRDEDWTNILRQQIETITKQRSVVLN</sequence>
<proteinExistence type="inferred from homology"/>
<dbReference type="InterPro" id="IPR029144">
    <property type="entry name" value="Thr_synth_N"/>
</dbReference>
<keyword evidence="8" id="KW-1185">Reference proteome</keyword>
<gene>
    <name evidence="9" type="primary">THNSL2</name>
</gene>
<keyword evidence="5" id="KW-0456">Lyase</keyword>
<comment type="cofactor">
    <cofactor evidence="1">
        <name>pyridoxal 5'-phosphate</name>
        <dbReference type="ChEBI" id="CHEBI:597326"/>
    </cofactor>
</comment>
<dbReference type="InterPro" id="IPR004450">
    <property type="entry name" value="Thr_synthase-like"/>
</dbReference>
<dbReference type="CDD" id="cd01560">
    <property type="entry name" value="Thr-synth_2"/>
    <property type="match status" value="1"/>
</dbReference>
<organism evidence="8 9">
    <name type="scientific">Gekko japonicus</name>
    <name type="common">Schlegel's Japanese gecko</name>
    <dbReference type="NCBI Taxonomy" id="146911"/>
    <lineage>
        <taxon>Eukaryota</taxon>
        <taxon>Metazoa</taxon>
        <taxon>Chordata</taxon>
        <taxon>Craniata</taxon>
        <taxon>Vertebrata</taxon>
        <taxon>Euteleostomi</taxon>
        <taxon>Lepidosauria</taxon>
        <taxon>Squamata</taxon>
        <taxon>Bifurcata</taxon>
        <taxon>Gekkota</taxon>
        <taxon>Gekkonidae</taxon>
        <taxon>Gekkoninae</taxon>
        <taxon>Gekko</taxon>
    </lineage>
</organism>
<keyword evidence="4" id="KW-0663">Pyridoxal phosphate</keyword>
<name>A0ABM1JMH7_GEKJA</name>
<evidence type="ECO:0000256" key="3">
    <source>
        <dbReference type="ARBA" id="ARBA00021942"/>
    </source>
</evidence>
<feature type="domain" description="Threonine synthase N-terminal" evidence="7">
    <location>
        <begin position="2"/>
        <end position="81"/>
    </location>
</feature>
<dbReference type="InterPro" id="IPR037158">
    <property type="entry name" value="Thr_synth_N_sf"/>
</dbReference>
<dbReference type="GeneID" id="107106961"/>
<dbReference type="PANTHER" id="PTHR42690:SF1">
    <property type="entry name" value="THREONINE SYNTHASE-LIKE 2"/>
    <property type="match status" value="1"/>
</dbReference>
<dbReference type="InterPro" id="IPR051166">
    <property type="entry name" value="Threonine_Synthase"/>
</dbReference>
<reference evidence="9" key="1">
    <citation type="submission" date="2025-08" db="UniProtKB">
        <authorList>
            <consortium name="RefSeq"/>
        </authorList>
    </citation>
    <scope>IDENTIFICATION</scope>
</reference>
<evidence type="ECO:0000256" key="2">
    <source>
        <dbReference type="ARBA" id="ARBA00005517"/>
    </source>
</evidence>
<dbReference type="PANTHER" id="PTHR42690">
    <property type="entry name" value="THREONINE SYNTHASE FAMILY MEMBER"/>
    <property type="match status" value="1"/>
</dbReference>
<dbReference type="Gene3D" id="3.40.50.1100">
    <property type="match status" value="2"/>
</dbReference>
<dbReference type="Gene3D" id="3.90.1380.10">
    <property type="entry name" value="Threonine synthase, N-terminal domain"/>
    <property type="match status" value="1"/>
</dbReference>
<dbReference type="Proteomes" id="UP000694871">
    <property type="component" value="Unplaced"/>
</dbReference>
<evidence type="ECO:0000259" key="7">
    <source>
        <dbReference type="Pfam" id="PF14821"/>
    </source>
</evidence>
<dbReference type="Pfam" id="PF14821">
    <property type="entry name" value="Thr_synth_N"/>
    <property type="match status" value="1"/>
</dbReference>
<feature type="domain" description="Tryptophan synthase beta chain-like PALP" evidence="6">
    <location>
        <begin position="105"/>
        <end position="398"/>
    </location>
</feature>
<dbReference type="InterPro" id="IPR036052">
    <property type="entry name" value="TrpB-like_PALP_sf"/>
</dbReference>
<evidence type="ECO:0000256" key="5">
    <source>
        <dbReference type="ARBA" id="ARBA00023239"/>
    </source>
</evidence>
<dbReference type="SUPFAM" id="SSF53686">
    <property type="entry name" value="Tryptophan synthase beta subunit-like PLP-dependent enzymes"/>
    <property type="match status" value="1"/>
</dbReference>